<reference evidence="6" key="1">
    <citation type="journal article" date="2019" name="Int. J. Syst. Evol. Microbiol.">
        <title>The Global Catalogue of Microorganisms (GCM) 10K type strain sequencing project: providing services to taxonomists for standard genome sequencing and annotation.</title>
        <authorList>
            <consortium name="The Broad Institute Genomics Platform"/>
            <consortium name="The Broad Institute Genome Sequencing Center for Infectious Disease"/>
            <person name="Wu L."/>
            <person name="Ma J."/>
        </authorList>
    </citation>
    <scope>NUCLEOTIDE SEQUENCE [LARGE SCALE GENOMIC DNA]</scope>
    <source>
        <strain evidence="6">JCM 18542</strain>
    </source>
</reference>
<feature type="transmembrane region" description="Helical" evidence="4">
    <location>
        <begin position="67"/>
        <end position="89"/>
    </location>
</feature>
<comment type="subcellular location">
    <subcellularLocation>
        <location evidence="1">Membrane</location>
    </subcellularLocation>
</comment>
<keyword evidence="2 4" id="KW-0472">Membrane</keyword>
<keyword evidence="6" id="KW-1185">Reference proteome</keyword>
<name>A0ABP9CEG2_9ACTN</name>
<keyword evidence="4" id="KW-0812">Transmembrane</keyword>
<evidence type="ECO:0000256" key="3">
    <source>
        <dbReference type="SAM" id="MobiDB-lite"/>
    </source>
</evidence>
<gene>
    <name evidence="5" type="ORF">GCM10023353_11090</name>
</gene>
<comment type="caution">
    <text evidence="5">The sequence shown here is derived from an EMBL/GenBank/DDBJ whole genome shotgun (WGS) entry which is preliminary data.</text>
</comment>
<organism evidence="5 6">
    <name type="scientific">Tomitella cavernea</name>
    <dbReference type="NCBI Taxonomy" id="1387982"/>
    <lineage>
        <taxon>Bacteria</taxon>
        <taxon>Bacillati</taxon>
        <taxon>Actinomycetota</taxon>
        <taxon>Actinomycetes</taxon>
        <taxon>Mycobacteriales</taxon>
        <taxon>Tomitella</taxon>
    </lineage>
</organism>
<dbReference type="RefSeq" id="WP_200170822.1">
    <property type="nucleotide sequence ID" value="NZ_BAABKQ010000001.1"/>
</dbReference>
<evidence type="ECO:0000256" key="4">
    <source>
        <dbReference type="SAM" id="Phobius"/>
    </source>
</evidence>
<feature type="compositionally biased region" description="Basic and acidic residues" evidence="3">
    <location>
        <begin position="9"/>
        <end position="26"/>
    </location>
</feature>
<feature type="region of interest" description="Disordered" evidence="3">
    <location>
        <begin position="1"/>
        <end position="62"/>
    </location>
</feature>
<proteinExistence type="predicted"/>
<dbReference type="PANTHER" id="PTHR37042">
    <property type="entry name" value="OUTER MEMBRANE PROTEIN RV1973"/>
    <property type="match status" value="1"/>
</dbReference>
<feature type="compositionally biased region" description="Low complexity" evidence="3">
    <location>
        <begin position="27"/>
        <end position="38"/>
    </location>
</feature>
<protein>
    <recommendedName>
        <fullName evidence="7">Mce-associated membrane protein</fullName>
    </recommendedName>
</protein>
<evidence type="ECO:0000256" key="2">
    <source>
        <dbReference type="ARBA" id="ARBA00023136"/>
    </source>
</evidence>
<dbReference type="EMBL" id="BAABKQ010000001">
    <property type="protein sequence ID" value="GAA4809025.1"/>
    <property type="molecule type" value="Genomic_DNA"/>
</dbReference>
<accession>A0ABP9CEG2</accession>
<sequence length="230" mass="23930">MRGLRRRARGEDRTPVGDGADERAQDDAVAQDDSAAQDGPDTDGHVPASGTVGTPDAAPPERKPRAWLFPVVSGVVIVALLVAMSLLLWQRYGVSGPESAAGGTQGALQSPAIDVAEKVVLGVTNVNPDTVDANADEVLANSTGSFHDDYQAAQGQFATLVGKADATSAGTIVRSGLESLQGDTATVLVVVSTDVQNKALPEASQRGFRLRVTLEKEGNTYKVSNLEQVP</sequence>
<dbReference type="Proteomes" id="UP001500839">
    <property type="component" value="Unassembled WGS sequence"/>
</dbReference>
<keyword evidence="4" id="KW-1133">Transmembrane helix</keyword>
<evidence type="ECO:0008006" key="7">
    <source>
        <dbReference type="Google" id="ProtNLM"/>
    </source>
</evidence>
<evidence type="ECO:0000313" key="6">
    <source>
        <dbReference type="Proteomes" id="UP001500839"/>
    </source>
</evidence>
<evidence type="ECO:0000313" key="5">
    <source>
        <dbReference type="EMBL" id="GAA4809025.1"/>
    </source>
</evidence>
<evidence type="ECO:0000256" key="1">
    <source>
        <dbReference type="ARBA" id="ARBA00004370"/>
    </source>
</evidence>
<dbReference type="PANTHER" id="PTHR37042:SF4">
    <property type="entry name" value="OUTER MEMBRANE PROTEIN RV1973"/>
    <property type="match status" value="1"/>
</dbReference>